<evidence type="ECO:0000313" key="2">
    <source>
        <dbReference type="EMBL" id="PWD98132.1"/>
    </source>
</evidence>
<evidence type="ECO:0000259" key="1">
    <source>
        <dbReference type="Pfam" id="PF00425"/>
    </source>
</evidence>
<dbReference type="InterPro" id="IPR019999">
    <property type="entry name" value="Anth_synth_I-like"/>
</dbReference>
<dbReference type="AlphaFoldDB" id="A0A2U2B4Z6"/>
<dbReference type="PANTHER" id="PTHR11236:SF50">
    <property type="entry name" value="AMINODEOXYCHORISMATE SYNTHASE COMPONENT 1"/>
    <property type="match status" value="1"/>
</dbReference>
<feature type="domain" description="Chorismate-utilising enzyme C-terminal" evidence="1">
    <location>
        <begin position="168"/>
        <end position="424"/>
    </location>
</feature>
<accession>A0A2U2B4Z6</accession>
<dbReference type="PANTHER" id="PTHR11236">
    <property type="entry name" value="AMINOBENZOATE/ANTHRANILATE SYNTHASE"/>
    <property type="match status" value="1"/>
</dbReference>
<reference evidence="2 3" key="1">
    <citation type="submission" date="2018-05" db="EMBL/GenBank/DDBJ databases">
        <title>Marinilabilia rubrum sp. nov., isolated from saltern sediment.</title>
        <authorList>
            <person name="Zhang R."/>
        </authorList>
    </citation>
    <scope>NUCLEOTIDE SEQUENCE [LARGE SCALE GENOMIC DNA]</scope>
    <source>
        <strain evidence="2 3">WTE16</strain>
    </source>
</reference>
<sequence length="443" mass="50996">MRKWFSFSPGYQSGRFEQKLYQMVNDFRHAVVLTDQYPFYSGHAHQYHEFSVLAGFGALKVWDEDINQLESEAYRLNDWLLGYLSYDLKNEFEPGLSSSNSDFTGFQNFGFFQPRFMVRRTGDNWHLGYESDCDTQQDALSFIDKIRDYTVHENYDLPSITFQSSVSREEYLQTVEKLKHHIRKGDIYEINYCIDFFCDRVAVDPARVFGELMKIAPMPFSTLLRHNEAFLMSASPERYLRKRGARVLSQPMKGTAKRNPSKSEDYQVMKQLAESDKERAENIMIADLVRNDLSRVAARGTVHVDDLCSVFPFPGVYQMISTVSAQMHTDAHWLDPIRYSFPMGSMTGAPKISAMELVDRYEKSARGLYSGAVGYITPELDFDFNVVIRSFLYNQASQYLSYSVGSAITDVCNASLEYEECLLKAENLRNVFNKTTQYGSFAG</sequence>
<dbReference type="EMBL" id="QEWP01000019">
    <property type="protein sequence ID" value="PWD98132.1"/>
    <property type="molecule type" value="Genomic_DNA"/>
</dbReference>
<dbReference type="GO" id="GO:0000162">
    <property type="term" value="P:L-tryptophan biosynthetic process"/>
    <property type="evidence" value="ECO:0007669"/>
    <property type="project" value="TreeGrafter"/>
</dbReference>
<comment type="caution">
    <text evidence="2">The sequence shown here is derived from an EMBL/GenBank/DDBJ whole genome shotgun (WGS) entry which is preliminary data.</text>
</comment>
<organism evidence="2 3">
    <name type="scientific">Marinilabilia rubra</name>
    <dbReference type="NCBI Taxonomy" id="2162893"/>
    <lineage>
        <taxon>Bacteria</taxon>
        <taxon>Pseudomonadati</taxon>
        <taxon>Bacteroidota</taxon>
        <taxon>Bacteroidia</taxon>
        <taxon>Marinilabiliales</taxon>
        <taxon>Marinilabiliaceae</taxon>
        <taxon>Marinilabilia</taxon>
    </lineage>
</organism>
<dbReference type="InterPro" id="IPR015890">
    <property type="entry name" value="Chorismate_C"/>
</dbReference>
<dbReference type="Gene3D" id="3.60.120.10">
    <property type="entry name" value="Anthranilate synthase"/>
    <property type="match status" value="1"/>
</dbReference>
<dbReference type="PRINTS" id="PR00095">
    <property type="entry name" value="ANTSNTHASEI"/>
</dbReference>
<dbReference type="Proteomes" id="UP000244956">
    <property type="component" value="Unassembled WGS sequence"/>
</dbReference>
<name>A0A2U2B4Z6_9BACT</name>
<keyword evidence="3" id="KW-1185">Reference proteome</keyword>
<dbReference type="InterPro" id="IPR005801">
    <property type="entry name" value="ADC_synthase"/>
</dbReference>
<gene>
    <name evidence="2" type="ORF">DDZ16_17480</name>
</gene>
<evidence type="ECO:0000313" key="3">
    <source>
        <dbReference type="Proteomes" id="UP000244956"/>
    </source>
</evidence>
<protein>
    <submittedName>
        <fullName evidence="2">Chorismate-binding protein</fullName>
    </submittedName>
</protein>
<dbReference type="SUPFAM" id="SSF56322">
    <property type="entry name" value="ADC synthase"/>
    <property type="match status" value="1"/>
</dbReference>
<dbReference type="GO" id="GO:0046820">
    <property type="term" value="F:4-amino-4-deoxychorismate synthase activity"/>
    <property type="evidence" value="ECO:0007669"/>
    <property type="project" value="TreeGrafter"/>
</dbReference>
<dbReference type="Pfam" id="PF00425">
    <property type="entry name" value="Chorismate_bind"/>
    <property type="match status" value="1"/>
</dbReference>
<proteinExistence type="predicted"/>
<dbReference type="OrthoDB" id="9803598at2"/>
<dbReference type="RefSeq" id="WP_109265775.1">
    <property type="nucleotide sequence ID" value="NZ_QEWP01000019.1"/>
</dbReference>